<reference evidence="2" key="1">
    <citation type="submission" date="2021-05" db="EMBL/GenBank/DDBJ databases">
        <authorList>
            <person name="Alioto T."/>
            <person name="Alioto T."/>
            <person name="Gomez Garrido J."/>
        </authorList>
    </citation>
    <scope>NUCLEOTIDE SEQUENCE</scope>
</reference>
<dbReference type="EMBL" id="HBUE01037961">
    <property type="protein sequence ID" value="CAG6459576.1"/>
    <property type="molecule type" value="Transcribed_RNA"/>
</dbReference>
<protein>
    <submittedName>
        <fullName evidence="2">(northern house mosquito) hypothetical protein</fullName>
    </submittedName>
</protein>
<sequence length="120" mass="12984">MVITAVVPVDNMVFLHTSQHWTWRPDRYTGSAITCTATAKDPAADAIRECGTAIPGAPDHPVQSNEVSDSICDGTSFDDFISRSKGQTTPTTGMIRKLRKTSPRRENSGARPGCRTKSSC</sequence>
<accession>A0A8D8AT34</accession>
<proteinExistence type="predicted"/>
<organism evidence="2">
    <name type="scientific">Culex pipiens</name>
    <name type="common">House mosquito</name>
    <dbReference type="NCBI Taxonomy" id="7175"/>
    <lineage>
        <taxon>Eukaryota</taxon>
        <taxon>Metazoa</taxon>
        <taxon>Ecdysozoa</taxon>
        <taxon>Arthropoda</taxon>
        <taxon>Hexapoda</taxon>
        <taxon>Insecta</taxon>
        <taxon>Pterygota</taxon>
        <taxon>Neoptera</taxon>
        <taxon>Endopterygota</taxon>
        <taxon>Diptera</taxon>
        <taxon>Nematocera</taxon>
        <taxon>Culicoidea</taxon>
        <taxon>Culicidae</taxon>
        <taxon>Culicinae</taxon>
        <taxon>Culicini</taxon>
        <taxon>Culex</taxon>
        <taxon>Culex</taxon>
    </lineage>
</organism>
<feature type="region of interest" description="Disordered" evidence="1">
    <location>
        <begin position="81"/>
        <end position="120"/>
    </location>
</feature>
<dbReference type="AlphaFoldDB" id="A0A8D8AT34"/>
<evidence type="ECO:0000256" key="1">
    <source>
        <dbReference type="SAM" id="MobiDB-lite"/>
    </source>
</evidence>
<evidence type="ECO:0000313" key="2">
    <source>
        <dbReference type="EMBL" id="CAG6459576.1"/>
    </source>
</evidence>
<name>A0A8D8AT34_CULPI</name>